<evidence type="ECO:0000313" key="2">
    <source>
        <dbReference type="EMBL" id="MFC3147559.1"/>
    </source>
</evidence>
<sequence length="405" mass="42933">MGSPVFANGMEISSKSMGGKSICCFPDVCFTPPQTPATPPGVPIPYPNTGMASDCTSGSSTVSINGKEVMLKNKSYFSQSTGDEAGCAPKKGVITSKIKGKVYFAAWSMDVKVEGENVFRHLDLTTHNHGSNTNTATWPHIASQALAGFGDDCKDEKKAIDDNCEKDGSDQCPGALAVAPDQQKQFVGSLQGKSGQSPTAKTDKAMAHHALRSGEKSGARTPVAARMASKDAENKCVEAMRCFLRPKSPASKQVGCCPGQTPNHIPPVSFFEGIKGFGESEERYNKALCVCLEGTNQHVGTHGDNHALIDHFAETHQLKGPRGGDRGTLATQASPKLSEAITVSSKATAAQTNCSQKCVEAQLTKHYEEEQKLPPATTDVTYKRIAGQDAIDAAAKSVKPGRSKR</sequence>
<organism evidence="2 3">
    <name type="scientific">Piscinibacterium candidicorallinum</name>
    <dbReference type="NCBI Taxonomy" id="1793872"/>
    <lineage>
        <taxon>Bacteria</taxon>
        <taxon>Pseudomonadati</taxon>
        <taxon>Pseudomonadota</taxon>
        <taxon>Betaproteobacteria</taxon>
        <taxon>Burkholderiales</taxon>
        <taxon>Piscinibacterium</taxon>
    </lineage>
</organism>
<evidence type="ECO:0000313" key="3">
    <source>
        <dbReference type="Proteomes" id="UP001595556"/>
    </source>
</evidence>
<dbReference type="Proteomes" id="UP001595556">
    <property type="component" value="Unassembled WGS sequence"/>
</dbReference>
<evidence type="ECO:0000259" key="1">
    <source>
        <dbReference type="Pfam" id="PF15635"/>
    </source>
</evidence>
<proteinExistence type="predicted"/>
<dbReference type="Pfam" id="PF15635">
    <property type="entry name" value="Tox-GHH2"/>
    <property type="match status" value="1"/>
</dbReference>
<dbReference type="Pfam" id="PF13665">
    <property type="entry name" value="Tox-PAAR-like"/>
    <property type="match status" value="1"/>
</dbReference>
<dbReference type="InterPro" id="IPR028917">
    <property type="entry name" value="Tox-GHH2_domain"/>
</dbReference>
<reference evidence="3" key="1">
    <citation type="journal article" date="2019" name="Int. J. Syst. Evol. Microbiol.">
        <title>The Global Catalogue of Microorganisms (GCM) 10K type strain sequencing project: providing services to taxonomists for standard genome sequencing and annotation.</title>
        <authorList>
            <consortium name="The Broad Institute Genomics Platform"/>
            <consortium name="The Broad Institute Genome Sequencing Center for Infectious Disease"/>
            <person name="Wu L."/>
            <person name="Ma J."/>
        </authorList>
    </citation>
    <scope>NUCLEOTIDE SEQUENCE [LARGE SCALE GENOMIC DNA]</scope>
    <source>
        <strain evidence="3">KCTC 52168</strain>
    </source>
</reference>
<gene>
    <name evidence="2" type="ORF">ACFOEN_07885</name>
</gene>
<protein>
    <submittedName>
        <fullName evidence="2">PAAR-like domain-containing protein</fullName>
    </submittedName>
</protein>
<feature type="domain" description="Tox-GHH2" evidence="1">
    <location>
        <begin position="261"/>
        <end position="365"/>
    </location>
</feature>
<comment type="caution">
    <text evidence="2">The sequence shown here is derived from an EMBL/GenBank/DDBJ whole genome shotgun (WGS) entry which is preliminary data.</text>
</comment>
<keyword evidence="3" id="KW-1185">Reference proteome</keyword>
<dbReference type="EMBL" id="JBHRTI010000004">
    <property type="protein sequence ID" value="MFC3147559.1"/>
    <property type="molecule type" value="Genomic_DNA"/>
</dbReference>
<dbReference type="RefSeq" id="WP_377302783.1">
    <property type="nucleotide sequence ID" value="NZ_CP180191.1"/>
</dbReference>
<dbReference type="CDD" id="cd14740">
    <property type="entry name" value="PAAR_4"/>
    <property type="match status" value="1"/>
</dbReference>
<name>A0ABV7H0W4_9BURK</name>
<accession>A0ABV7H0W4</accession>